<dbReference type="SUPFAM" id="SSF53474">
    <property type="entry name" value="alpha/beta-Hydrolases"/>
    <property type="match status" value="1"/>
</dbReference>
<dbReference type="InterPro" id="IPR029058">
    <property type="entry name" value="AB_hydrolase_fold"/>
</dbReference>
<reference evidence="1" key="1">
    <citation type="submission" date="2020-05" db="EMBL/GenBank/DDBJ databases">
        <title>Mycena genomes resolve the evolution of fungal bioluminescence.</title>
        <authorList>
            <person name="Tsai I.J."/>
        </authorList>
    </citation>
    <scope>NUCLEOTIDE SEQUENCE</scope>
    <source>
        <strain evidence="1">CCC161011</strain>
    </source>
</reference>
<evidence type="ECO:0000313" key="2">
    <source>
        <dbReference type="Proteomes" id="UP000620124"/>
    </source>
</evidence>
<comment type="caution">
    <text evidence="1">The sequence shown here is derived from an EMBL/GenBank/DDBJ whole genome shotgun (WGS) entry which is preliminary data.</text>
</comment>
<gene>
    <name evidence="1" type="ORF">MVEN_01959100</name>
</gene>
<protein>
    <recommendedName>
        <fullName evidence="3">AB hydrolase-1 domain-containing protein</fullName>
    </recommendedName>
</protein>
<dbReference type="AlphaFoldDB" id="A0A8H6XH57"/>
<dbReference type="EMBL" id="JACAZI010000019">
    <property type="protein sequence ID" value="KAF7340396.1"/>
    <property type="molecule type" value="Genomic_DNA"/>
</dbReference>
<evidence type="ECO:0008006" key="3">
    <source>
        <dbReference type="Google" id="ProtNLM"/>
    </source>
</evidence>
<dbReference type="Proteomes" id="UP000620124">
    <property type="component" value="Unassembled WGS sequence"/>
</dbReference>
<keyword evidence="2" id="KW-1185">Reference proteome</keyword>
<sequence>MAATFTSLNQSSDAITHAWDLAHLRGALAAQRDASQILKYLTTDNVASNMLLIAQKFGFEKWQYFGISYGTVLGATFAAMCPDKVERTLVDGVVDAEA</sequence>
<proteinExistence type="predicted"/>
<accession>A0A8H6XH57</accession>
<dbReference type="OrthoDB" id="425534at2759"/>
<dbReference type="Gene3D" id="3.40.50.1820">
    <property type="entry name" value="alpha/beta hydrolase"/>
    <property type="match status" value="1"/>
</dbReference>
<name>A0A8H6XH57_9AGAR</name>
<organism evidence="1 2">
    <name type="scientific">Mycena venus</name>
    <dbReference type="NCBI Taxonomy" id="2733690"/>
    <lineage>
        <taxon>Eukaryota</taxon>
        <taxon>Fungi</taxon>
        <taxon>Dikarya</taxon>
        <taxon>Basidiomycota</taxon>
        <taxon>Agaricomycotina</taxon>
        <taxon>Agaricomycetes</taxon>
        <taxon>Agaricomycetidae</taxon>
        <taxon>Agaricales</taxon>
        <taxon>Marasmiineae</taxon>
        <taxon>Mycenaceae</taxon>
        <taxon>Mycena</taxon>
    </lineage>
</organism>
<evidence type="ECO:0000313" key="1">
    <source>
        <dbReference type="EMBL" id="KAF7340396.1"/>
    </source>
</evidence>